<dbReference type="PANTHER" id="PTHR30383:SF24">
    <property type="entry name" value="THIOESTERASE 1_PROTEASE 1_LYSOPHOSPHOLIPASE L1"/>
    <property type="match status" value="1"/>
</dbReference>
<feature type="chain" id="PRO_5016383508" evidence="1">
    <location>
        <begin position="28"/>
        <end position="215"/>
    </location>
</feature>
<dbReference type="SUPFAM" id="SSF52266">
    <property type="entry name" value="SGNH hydrolase"/>
    <property type="match status" value="1"/>
</dbReference>
<dbReference type="InterPro" id="IPR036514">
    <property type="entry name" value="SGNH_hydro_sf"/>
</dbReference>
<dbReference type="AlphaFoldDB" id="A0A328AXF1"/>
<dbReference type="EMBL" id="QFYP01000001">
    <property type="protein sequence ID" value="RAK59287.1"/>
    <property type="molecule type" value="Genomic_DNA"/>
</dbReference>
<gene>
    <name evidence="3" type="ORF">DJ021_05455</name>
</gene>
<reference evidence="4" key="1">
    <citation type="submission" date="2018-05" db="EMBL/GenBank/DDBJ databases">
        <authorList>
            <person name="Li X."/>
        </authorList>
    </citation>
    <scope>NUCLEOTIDE SEQUENCE [LARGE SCALE GENOMIC DNA]</scope>
    <source>
        <strain evidence="4">HKS-05</strain>
    </source>
</reference>
<name>A0A328AXF1_9CAUL</name>
<dbReference type="GO" id="GO:0006629">
    <property type="term" value="P:lipid metabolic process"/>
    <property type="evidence" value="ECO:0007669"/>
    <property type="project" value="InterPro"/>
</dbReference>
<dbReference type="PANTHER" id="PTHR30383">
    <property type="entry name" value="THIOESTERASE 1/PROTEASE 1/LYSOPHOSPHOLIPASE L1"/>
    <property type="match status" value="1"/>
</dbReference>
<comment type="caution">
    <text evidence="3">The sequence shown here is derived from an EMBL/GenBank/DDBJ whole genome shotgun (WGS) entry which is preliminary data.</text>
</comment>
<dbReference type="InterPro" id="IPR006311">
    <property type="entry name" value="TAT_signal"/>
</dbReference>
<dbReference type="GO" id="GO:0004622">
    <property type="term" value="F:phosphatidylcholine lysophospholipase activity"/>
    <property type="evidence" value="ECO:0007669"/>
    <property type="project" value="TreeGrafter"/>
</dbReference>
<keyword evidence="4" id="KW-1185">Reference proteome</keyword>
<organism evidence="3 4">
    <name type="scientific">Phenylobacterium hankyongense</name>
    <dbReference type="NCBI Taxonomy" id="1813876"/>
    <lineage>
        <taxon>Bacteria</taxon>
        <taxon>Pseudomonadati</taxon>
        <taxon>Pseudomonadota</taxon>
        <taxon>Alphaproteobacteria</taxon>
        <taxon>Caulobacterales</taxon>
        <taxon>Caulobacteraceae</taxon>
        <taxon>Phenylobacterium</taxon>
    </lineage>
</organism>
<dbReference type="CDD" id="cd01822">
    <property type="entry name" value="Lysophospholipase_L1_like"/>
    <property type="match status" value="1"/>
</dbReference>
<sequence>MSSSSASRRAVVCAAASLALTPVLAPAAEAAALHKVAILGDSITAGWGLPPPDALPARLQGELARLGAAAKVVPSGVIGDTTAGGLARVDSAAPHGTDLCIVALGGNDLLQGADPTAVKANLDKIVHRLKGRGVTVVLAGLKLPAALDGPYATAFDAAFTSVARADGVLYVPNMLEGVMLNPALNQSDGVHPNAAGVELIARRLAPVVARGLSAR</sequence>
<keyword evidence="1" id="KW-0732">Signal</keyword>
<dbReference type="InterPro" id="IPR013830">
    <property type="entry name" value="SGNH_hydro"/>
</dbReference>
<evidence type="ECO:0000259" key="2">
    <source>
        <dbReference type="Pfam" id="PF13472"/>
    </source>
</evidence>
<dbReference type="RefSeq" id="WP_111456580.1">
    <property type="nucleotide sequence ID" value="NZ_QFYP01000001.1"/>
</dbReference>
<dbReference type="Gene3D" id="3.40.50.1110">
    <property type="entry name" value="SGNH hydrolase"/>
    <property type="match status" value="1"/>
</dbReference>
<dbReference type="Pfam" id="PF13472">
    <property type="entry name" value="Lipase_GDSL_2"/>
    <property type="match status" value="1"/>
</dbReference>
<dbReference type="InterPro" id="IPR008265">
    <property type="entry name" value="Lipase_GDSL_AS"/>
</dbReference>
<evidence type="ECO:0000313" key="4">
    <source>
        <dbReference type="Proteomes" id="UP000249842"/>
    </source>
</evidence>
<dbReference type="PROSITE" id="PS01098">
    <property type="entry name" value="LIPASE_GDSL_SER"/>
    <property type="match status" value="1"/>
</dbReference>
<feature type="signal peptide" evidence="1">
    <location>
        <begin position="1"/>
        <end position="27"/>
    </location>
</feature>
<dbReference type="OrthoDB" id="9786188at2"/>
<dbReference type="PROSITE" id="PS51318">
    <property type="entry name" value="TAT"/>
    <property type="match status" value="1"/>
</dbReference>
<evidence type="ECO:0000256" key="1">
    <source>
        <dbReference type="SAM" id="SignalP"/>
    </source>
</evidence>
<feature type="domain" description="SGNH hydrolase-type esterase" evidence="2">
    <location>
        <begin position="38"/>
        <end position="198"/>
    </location>
</feature>
<dbReference type="InterPro" id="IPR051532">
    <property type="entry name" value="Ester_Hydrolysis_Enzymes"/>
</dbReference>
<accession>A0A328AXF1</accession>
<dbReference type="Proteomes" id="UP000249842">
    <property type="component" value="Unassembled WGS sequence"/>
</dbReference>
<evidence type="ECO:0000313" key="3">
    <source>
        <dbReference type="EMBL" id="RAK59287.1"/>
    </source>
</evidence>
<protein>
    <submittedName>
        <fullName evidence="3">Arylesterase</fullName>
    </submittedName>
</protein>
<proteinExistence type="predicted"/>